<sequence length="227" mass="23735">MGSIKTGTDVVVIGAGPGGYVAAQRASQLGLDVTLIEREELGGTCLNHGCIPSKALISVGDLLYKVNNAAERGLVVKGSVEVDFAKTQEWKETKVIKRLTSGVASLMKAGQVEVVKGTARFTDPHSLEVELNDGGTAAYTFKYAIIATGSTAVNPSFFPLDGENVVDARGALAFREIPPRFVVVGGGYIGVELGIAYAKLGSKVTIVEATGQLLPGTDPDLVNVLMR</sequence>
<protein>
    <submittedName>
        <fullName evidence="9">Dihydrolipoyl dehydrogenase</fullName>
        <ecNumber evidence="9">1.8.1.4</ecNumber>
    </submittedName>
</protein>
<dbReference type="AlphaFoldDB" id="A0A953IAY1"/>
<dbReference type="InterPro" id="IPR012999">
    <property type="entry name" value="Pyr_OxRdtase_I_AS"/>
</dbReference>
<keyword evidence="7" id="KW-0676">Redox-active center</keyword>
<dbReference type="EC" id="1.8.1.4" evidence="9"/>
<dbReference type="RefSeq" id="WP_273380550.1">
    <property type="nucleotide sequence ID" value="NZ_PIUK01000167.1"/>
</dbReference>
<proteinExistence type="inferred from homology"/>
<dbReference type="Proteomes" id="UP000732377">
    <property type="component" value="Unassembled WGS sequence"/>
</dbReference>
<evidence type="ECO:0000256" key="6">
    <source>
        <dbReference type="ARBA" id="ARBA00023157"/>
    </source>
</evidence>
<dbReference type="Pfam" id="PF07992">
    <property type="entry name" value="Pyr_redox_2"/>
    <property type="match status" value="1"/>
</dbReference>
<evidence type="ECO:0000256" key="2">
    <source>
        <dbReference type="ARBA" id="ARBA00007532"/>
    </source>
</evidence>
<dbReference type="GO" id="GO:0050660">
    <property type="term" value="F:flavin adenine dinucleotide binding"/>
    <property type="evidence" value="ECO:0007669"/>
    <property type="project" value="TreeGrafter"/>
</dbReference>
<dbReference type="InterPro" id="IPR036188">
    <property type="entry name" value="FAD/NAD-bd_sf"/>
</dbReference>
<keyword evidence="6" id="KW-1015">Disulfide bond</keyword>
<evidence type="ECO:0000256" key="3">
    <source>
        <dbReference type="ARBA" id="ARBA00022630"/>
    </source>
</evidence>
<dbReference type="SUPFAM" id="SSF51905">
    <property type="entry name" value="FAD/NAD(P)-binding domain"/>
    <property type="match status" value="1"/>
</dbReference>
<evidence type="ECO:0000259" key="8">
    <source>
        <dbReference type="Pfam" id="PF07992"/>
    </source>
</evidence>
<dbReference type="GO" id="GO:0006103">
    <property type="term" value="P:2-oxoglutarate metabolic process"/>
    <property type="evidence" value="ECO:0007669"/>
    <property type="project" value="TreeGrafter"/>
</dbReference>
<dbReference type="PROSITE" id="PS00076">
    <property type="entry name" value="PYRIDINE_REDOX_1"/>
    <property type="match status" value="1"/>
</dbReference>
<keyword evidence="5 9" id="KW-0560">Oxidoreductase</keyword>
<dbReference type="Gene3D" id="3.50.50.60">
    <property type="entry name" value="FAD/NAD(P)-binding domain"/>
    <property type="match status" value="2"/>
</dbReference>
<evidence type="ECO:0000313" key="10">
    <source>
        <dbReference type="Proteomes" id="UP000732377"/>
    </source>
</evidence>
<gene>
    <name evidence="9" type="ORF">CWE10_14275</name>
</gene>
<comment type="caution">
    <text evidence="9">The sequence shown here is derived from an EMBL/GenBank/DDBJ whole genome shotgun (WGS) entry which is preliminary data.</text>
</comment>
<name>A0A953IAY1_SYMTR</name>
<dbReference type="GO" id="GO:0004148">
    <property type="term" value="F:dihydrolipoyl dehydrogenase (NADH) activity"/>
    <property type="evidence" value="ECO:0007669"/>
    <property type="project" value="UniProtKB-EC"/>
</dbReference>
<evidence type="ECO:0000256" key="7">
    <source>
        <dbReference type="ARBA" id="ARBA00023284"/>
    </source>
</evidence>
<keyword evidence="4" id="KW-0274">FAD</keyword>
<dbReference type="PRINTS" id="PR00368">
    <property type="entry name" value="FADPNR"/>
</dbReference>
<feature type="non-terminal residue" evidence="9">
    <location>
        <position position="227"/>
    </location>
</feature>
<evidence type="ECO:0000256" key="1">
    <source>
        <dbReference type="ARBA" id="ARBA00001974"/>
    </source>
</evidence>
<dbReference type="InterPro" id="IPR050151">
    <property type="entry name" value="Class-I_Pyr_Nuc-Dis_Oxidored"/>
</dbReference>
<evidence type="ECO:0000313" key="9">
    <source>
        <dbReference type="EMBL" id="MBY6277349.1"/>
    </source>
</evidence>
<evidence type="ECO:0000256" key="5">
    <source>
        <dbReference type="ARBA" id="ARBA00023002"/>
    </source>
</evidence>
<dbReference type="InterPro" id="IPR023753">
    <property type="entry name" value="FAD/NAD-binding_dom"/>
</dbReference>
<dbReference type="PANTHER" id="PTHR22912">
    <property type="entry name" value="DISULFIDE OXIDOREDUCTASE"/>
    <property type="match status" value="1"/>
</dbReference>
<keyword evidence="3" id="KW-0285">Flavoprotein</keyword>
<dbReference type="EMBL" id="PIUK01000167">
    <property type="protein sequence ID" value="MBY6277349.1"/>
    <property type="molecule type" value="Genomic_DNA"/>
</dbReference>
<reference evidence="9" key="1">
    <citation type="submission" date="2017-11" db="EMBL/GenBank/DDBJ databases">
        <title>Three new genomes from thermophilic consortium.</title>
        <authorList>
            <person name="Quaggio R."/>
            <person name="Amgarten D."/>
            <person name="Setubal J.C."/>
        </authorList>
    </citation>
    <scope>NUCLEOTIDE SEQUENCE</scope>
    <source>
        <strain evidence="9">ZCTH01-B2</strain>
    </source>
</reference>
<evidence type="ECO:0000256" key="4">
    <source>
        <dbReference type="ARBA" id="ARBA00022827"/>
    </source>
</evidence>
<dbReference type="PANTHER" id="PTHR22912:SF160">
    <property type="entry name" value="DIHYDROLIPOYL DEHYDROGENASE"/>
    <property type="match status" value="1"/>
</dbReference>
<comment type="cofactor">
    <cofactor evidence="1">
        <name>FAD</name>
        <dbReference type="ChEBI" id="CHEBI:57692"/>
    </cofactor>
</comment>
<accession>A0A953IAY1</accession>
<organism evidence="9 10">
    <name type="scientific">Symbiobacterium thermophilum</name>
    <dbReference type="NCBI Taxonomy" id="2734"/>
    <lineage>
        <taxon>Bacteria</taxon>
        <taxon>Bacillati</taxon>
        <taxon>Bacillota</taxon>
        <taxon>Clostridia</taxon>
        <taxon>Eubacteriales</taxon>
        <taxon>Symbiobacteriaceae</taxon>
        <taxon>Symbiobacterium</taxon>
    </lineage>
</organism>
<dbReference type="PRINTS" id="PR00411">
    <property type="entry name" value="PNDRDTASEI"/>
</dbReference>
<feature type="domain" description="FAD/NAD(P)-binding" evidence="8">
    <location>
        <begin position="8"/>
        <end position="225"/>
    </location>
</feature>
<comment type="similarity">
    <text evidence="2">Belongs to the class-I pyridine nucleotide-disulfide oxidoreductase family.</text>
</comment>